<evidence type="ECO:0000313" key="8">
    <source>
        <dbReference type="WBParaSite" id="HNAJ_0001272601-mRNA-1"/>
    </source>
</evidence>
<evidence type="ECO:0000313" key="6">
    <source>
        <dbReference type="EMBL" id="VDO13844.1"/>
    </source>
</evidence>
<proteinExistence type="inferred from homology"/>
<dbReference type="InterPro" id="IPR000816">
    <property type="entry name" value="Peptidase_C15"/>
</dbReference>
<sequence length="214" mass="23719">MPESKVIVTGFGPFSGIVRNSSTIAALNLKNKWSNILSDSQASTELIVIPNIEVSYESADRVTANIWDEIKPDLVIHVGVNAGAEQIQIETQSKSGPYIKGDQDCHQQDELCINCICSDLNLKEACKELQNLGFDCALSNDPGFYICGYIYYRSLERNPSRSVFIHVPLISESFSADYLGNFLLSLISILCRQCNIPNSPALNSFLLETNFTQK</sequence>
<keyword evidence="3" id="KW-0645">Protease</keyword>
<comment type="similarity">
    <text evidence="1">Belongs to the peptidase C15 family.</text>
</comment>
<dbReference type="Proteomes" id="UP000278807">
    <property type="component" value="Unassembled WGS sequence"/>
</dbReference>
<dbReference type="InterPro" id="IPR016125">
    <property type="entry name" value="Peptidase_C15-like"/>
</dbReference>
<protein>
    <submittedName>
        <fullName evidence="8">Pyroglutamyl-peptidase I</fullName>
    </submittedName>
</protein>
<dbReference type="STRING" id="102285.A0A0R3TXY1"/>
<dbReference type="EMBL" id="UZAE01014575">
    <property type="protein sequence ID" value="VDO13844.1"/>
    <property type="molecule type" value="Genomic_DNA"/>
</dbReference>
<reference evidence="8" key="1">
    <citation type="submission" date="2017-02" db="UniProtKB">
        <authorList>
            <consortium name="WormBaseParasite"/>
        </authorList>
    </citation>
    <scope>IDENTIFICATION</scope>
</reference>
<evidence type="ECO:0000256" key="2">
    <source>
        <dbReference type="ARBA" id="ARBA00022490"/>
    </source>
</evidence>
<keyword evidence="4" id="KW-0378">Hydrolase</keyword>
<dbReference type="WBParaSite" id="HNAJ_0001272601-mRNA-1">
    <property type="protein sequence ID" value="HNAJ_0001272601-mRNA-1"/>
    <property type="gene ID" value="HNAJ_0001272601"/>
</dbReference>
<dbReference type="GO" id="GO:0006508">
    <property type="term" value="P:proteolysis"/>
    <property type="evidence" value="ECO:0007669"/>
    <property type="project" value="UniProtKB-KW"/>
</dbReference>
<dbReference type="GO" id="GO:0016920">
    <property type="term" value="F:pyroglutamyl-peptidase activity"/>
    <property type="evidence" value="ECO:0007669"/>
    <property type="project" value="InterPro"/>
</dbReference>
<gene>
    <name evidence="6" type="ORF">HNAJ_LOCUS12704</name>
</gene>
<dbReference type="PANTHER" id="PTHR23402:SF1">
    <property type="entry name" value="PYROGLUTAMYL-PEPTIDASE I"/>
    <property type="match status" value="1"/>
</dbReference>
<keyword evidence="7" id="KW-1185">Reference proteome</keyword>
<dbReference type="SUPFAM" id="SSF53182">
    <property type="entry name" value="Pyrrolidone carboxyl peptidase (pyroglutamate aminopeptidase)"/>
    <property type="match status" value="1"/>
</dbReference>
<evidence type="ECO:0000256" key="1">
    <source>
        <dbReference type="ARBA" id="ARBA00006641"/>
    </source>
</evidence>
<keyword evidence="5" id="KW-0788">Thiol protease</keyword>
<evidence type="ECO:0000256" key="3">
    <source>
        <dbReference type="ARBA" id="ARBA00022670"/>
    </source>
</evidence>
<dbReference type="PANTHER" id="PTHR23402">
    <property type="entry name" value="PROTEASE FAMILY C15 PYROGLUTAMYL-PEPTIDASE I-RELATED"/>
    <property type="match status" value="1"/>
</dbReference>
<evidence type="ECO:0000256" key="4">
    <source>
        <dbReference type="ARBA" id="ARBA00022801"/>
    </source>
</evidence>
<accession>A0A0R3TXY1</accession>
<dbReference type="GO" id="GO:0005829">
    <property type="term" value="C:cytosol"/>
    <property type="evidence" value="ECO:0007669"/>
    <property type="project" value="InterPro"/>
</dbReference>
<keyword evidence="2" id="KW-0963">Cytoplasm</keyword>
<dbReference type="InterPro" id="IPR036440">
    <property type="entry name" value="Peptidase_C15-like_sf"/>
</dbReference>
<evidence type="ECO:0000313" key="7">
    <source>
        <dbReference type="Proteomes" id="UP000278807"/>
    </source>
</evidence>
<evidence type="ECO:0000256" key="5">
    <source>
        <dbReference type="ARBA" id="ARBA00022807"/>
    </source>
</evidence>
<dbReference type="Gene3D" id="3.40.630.20">
    <property type="entry name" value="Peptidase C15, pyroglutamyl peptidase I-like"/>
    <property type="match status" value="1"/>
</dbReference>
<dbReference type="Pfam" id="PF01470">
    <property type="entry name" value="Peptidase_C15"/>
    <property type="match status" value="1"/>
</dbReference>
<dbReference type="OrthoDB" id="407146at2759"/>
<dbReference type="AlphaFoldDB" id="A0A0R3TXY1"/>
<reference evidence="6 7" key="2">
    <citation type="submission" date="2018-11" db="EMBL/GenBank/DDBJ databases">
        <authorList>
            <consortium name="Pathogen Informatics"/>
        </authorList>
    </citation>
    <scope>NUCLEOTIDE SEQUENCE [LARGE SCALE GENOMIC DNA]</scope>
</reference>
<dbReference type="PRINTS" id="PR00706">
    <property type="entry name" value="PYROGLUPTASE"/>
</dbReference>
<organism evidence="8">
    <name type="scientific">Rodentolepis nana</name>
    <name type="common">Dwarf tapeworm</name>
    <name type="synonym">Hymenolepis nana</name>
    <dbReference type="NCBI Taxonomy" id="102285"/>
    <lineage>
        <taxon>Eukaryota</taxon>
        <taxon>Metazoa</taxon>
        <taxon>Spiralia</taxon>
        <taxon>Lophotrochozoa</taxon>
        <taxon>Platyhelminthes</taxon>
        <taxon>Cestoda</taxon>
        <taxon>Eucestoda</taxon>
        <taxon>Cyclophyllidea</taxon>
        <taxon>Hymenolepididae</taxon>
        <taxon>Rodentolepis</taxon>
    </lineage>
</organism>
<name>A0A0R3TXY1_RODNA</name>